<dbReference type="Proteomes" id="UP001141806">
    <property type="component" value="Unassembled WGS sequence"/>
</dbReference>
<feature type="domain" description="Nuclease associated modular" evidence="2">
    <location>
        <begin position="100"/>
        <end position="123"/>
    </location>
</feature>
<dbReference type="Pfam" id="PF07460">
    <property type="entry name" value="NUMOD3"/>
    <property type="match status" value="1"/>
</dbReference>
<evidence type="ECO:0000259" key="2">
    <source>
        <dbReference type="Pfam" id="PF07460"/>
    </source>
</evidence>
<proteinExistence type="predicted"/>
<gene>
    <name evidence="3" type="ORF">NE237_000519</name>
</gene>
<sequence>MSYSSLRFLVPGSPPICAANTDLGPLYTYVVDGAHLQPALVQSNIQIAILKNIFRPVTFTNFFQRVQCTGTLQLNKNAGDSDSVSVEGVGNVDHKELRRRKKIGLANKGRIPWNKGRKHSAETCTLIKKKTIEALSDPKVRRKMSQYPHAHTEQSKARIGFAQRQIWAKRLKWKRLKEKFYMKWADSIAEAARRGGNGEQELDWDSYDKIKTEIALQQLQWAADKAKAKELSTVRRENAAKAKAEKMAWRIAQKRMEKRQKEKARRVTRRKIDRGSKKDEKEDLVVSKELKLKAILAKIHKRKSINSQVGCQEYMATGHQPAIEKWDLEFIQREKLRRETSLADQIQAARSRRAEYAAQESIMGSSSH</sequence>
<accession>A0A9Q0KRD9</accession>
<name>A0A9Q0KRD9_9MAGN</name>
<comment type="caution">
    <text evidence="3">The sequence shown here is derived from an EMBL/GenBank/DDBJ whole genome shotgun (WGS) entry which is preliminary data.</text>
</comment>
<dbReference type="PANTHER" id="PTHR34199">
    <property type="entry name" value="NUMOD3 MOTIF FAMILY PROTEIN, EXPRESSED"/>
    <property type="match status" value="1"/>
</dbReference>
<dbReference type="AlphaFoldDB" id="A0A9Q0KRD9"/>
<evidence type="ECO:0000313" key="4">
    <source>
        <dbReference type="Proteomes" id="UP001141806"/>
    </source>
</evidence>
<dbReference type="InterPro" id="IPR003611">
    <property type="entry name" value="NUMOD3"/>
</dbReference>
<dbReference type="GO" id="GO:0003677">
    <property type="term" value="F:DNA binding"/>
    <property type="evidence" value="ECO:0007669"/>
    <property type="project" value="InterPro"/>
</dbReference>
<feature type="compositionally biased region" description="Basic residues" evidence="1">
    <location>
        <begin position="255"/>
        <end position="272"/>
    </location>
</feature>
<evidence type="ECO:0000313" key="3">
    <source>
        <dbReference type="EMBL" id="KAJ4975413.1"/>
    </source>
</evidence>
<protein>
    <recommendedName>
        <fullName evidence="2">Nuclease associated modular domain-containing protein</fullName>
    </recommendedName>
</protein>
<keyword evidence="4" id="KW-1185">Reference proteome</keyword>
<organism evidence="3 4">
    <name type="scientific">Protea cynaroides</name>
    <dbReference type="NCBI Taxonomy" id="273540"/>
    <lineage>
        <taxon>Eukaryota</taxon>
        <taxon>Viridiplantae</taxon>
        <taxon>Streptophyta</taxon>
        <taxon>Embryophyta</taxon>
        <taxon>Tracheophyta</taxon>
        <taxon>Spermatophyta</taxon>
        <taxon>Magnoliopsida</taxon>
        <taxon>Proteales</taxon>
        <taxon>Proteaceae</taxon>
        <taxon>Protea</taxon>
    </lineage>
</organism>
<feature type="region of interest" description="Disordered" evidence="1">
    <location>
        <begin position="255"/>
        <end position="280"/>
    </location>
</feature>
<evidence type="ECO:0000256" key="1">
    <source>
        <dbReference type="SAM" id="MobiDB-lite"/>
    </source>
</evidence>
<dbReference type="EMBL" id="JAMYWD010000003">
    <property type="protein sequence ID" value="KAJ4975413.1"/>
    <property type="molecule type" value="Genomic_DNA"/>
</dbReference>
<reference evidence="3" key="1">
    <citation type="journal article" date="2023" name="Plant J.">
        <title>The genome of the king protea, Protea cynaroides.</title>
        <authorList>
            <person name="Chang J."/>
            <person name="Duong T.A."/>
            <person name="Schoeman C."/>
            <person name="Ma X."/>
            <person name="Roodt D."/>
            <person name="Barker N."/>
            <person name="Li Z."/>
            <person name="Van de Peer Y."/>
            <person name="Mizrachi E."/>
        </authorList>
    </citation>
    <scope>NUCLEOTIDE SEQUENCE</scope>
    <source>
        <tissue evidence="3">Young leaves</tissue>
    </source>
</reference>
<dbReference type="OrthoDB" id="6013at2759"/>
<dbReference type="PANTHER" id="PTHR34199:SF1">
    <property type="entry name" value="HISTONE-LYSINE N-METHYLTRANSFERASE, H3 LYSINE-79 SPECIFIC-LIKE PROTEIN"/>
    <property type="match status" value="1"/>
</dbReference>